<gene>
    <name evidence="3" type="ORF">EAH82_11295</name>
</gene>
<dbReference type="RefSeq" id="WP_140841703.1">
    <property type="nucleotide sequence ID" value="NZ_RCZI01000002.1"/>
</dbReference>
<dbReference type="Gene3D" id="1.10.260.40">
    <property type="entry name" value="lambda repressor-like DNA-binding domains"/>
    <property type="match status" value="1"/>
</dbReference>
<protein>
    <submittedName>
        <fullName evidence="3">Helix-turn-helix domain-containing protein</fullName>
    </submittedName>
</protein>
<dbReference type="Pfam" id="PF06114">
    <property type="entry name" value="Peptidase_M78"/>
    <property type="match status" value="1"/>
</dbReference>
<comment type="similarity">
    <text evidence="1">Belongs to the short-chain fatty acyl-CoA assimilation regulator (ScfR) family.</text>
</comment>
<dbReference type="PROSITE" id="PS50943">
    <property type="entry name" value="HTH_CROC1"/>
    <property type="match status" value="1"/>
</dbReference>
<dbReference type="CDD" id="cd00093">
    <property type="entry name" value="HTH_XRE"/>
    <property type="match status" value="1"/>
</dbReference>
<dbReference type="InterPro" id="IPR010982">
    <property type="entry name" value="Lambda_DNA-bd_dom_sf"/>
</dbReference>
<dbReference type="Gene3D" id="1.10.10.2910">
    <property type="match status" value="1"/>
</dbReference>
<dbReference type="AlphaFoldDB" id="A0A502DY07"/>
<dbReference type="InterPro" id="IPR001387">
    <property type="entry name" value="Cro/C1-type_HTH"/>
</dbReference>
<comment type="caution">
    <text evidence="3">The sequence shown here is derived from an EMBL/GenBank/DDBJ whole genome shotgun (WGS) entry which is preliminary data.</text>
</comment>
<name>A0A502DY07_9BURK</name>
<proteinExistence type="inferred from homology"/>
<feature type="domain" description="HTH cro/C1-type" evidence="2">
    <location>
        <begin position="6"/>
        <end position="61"/>
    </location>
</feature>
<evidence type="ECO:0000313" key="4">
    <source>
        <dbReference type="Proteomes" id="UP000319212"/>
    </source>
</evidence>
<accession>A0A502DY07</accession>
<evidence type="ECO:0000313" key="3">
    <source>
        <dbReference type="EMBL" id="TPG29312.1"/>
    </source>
</evidence>
<dbReference type="Pfam" id="PF01381">
    <property type="entry name" value="HTH_3"/>
    <property type="match status" value="1"/>
</dbReference>
<dbReference type="OrthoDB" id="9794834at2"/>
<evidence type="ECO:0000259" key="2">
    <source>
        <dbReference type="PROSITE" id="PS50943"/>
    </source>
</evidence>
<dbReference type="PANTHER" id="PTHR43236:SF1">
    <property type="entry name" value="BLL7220 PROTEIN"/>
    <property type="match status" value="1"/>
</dbReference>
<reference evidence="3 4" key="1">
    <citation type="journal article" date="2019" name="Environ. Microbiol.">
        <title>Species interactions and distinct microbial communities in high Arctic permafrost affected cryosols are associated with the CH4 and CO2 gas fluxes.</title>
        <authorList>
            <person name="Altshuler I."/>
            <person name="Hamel J."/>
            <person name="Turney S."/>
            <person name="Magnuson E."/>
            <person name="Levesque R."/>
            <person name="Greer C."/>
            <person name="Whyte L.G."/>
        </authorList>
    </citation>
    <scope>NUCLEOTIDE SEQUENCE [LARGE SCALE GENOMIC DNA]</scope>
    <source>
        <strain evidence="3 4">S06.C</strain>
    </source>
</reference>
<dbReference type="SUPFAM" id="SSF47413">
    <property type="entry name" value="lambda repressor-like DNA-binding domains"/>
    <property type="match status" value="1"/>
</dbReference>
<sequence>MMHNRIRRARVLRGLSLEALAHRLGDISKQGLSKFEKGEAVPNSTRVLQLSKALEVKPEYFFRSDVVTLAPLEFRKLAKMPKYRQDQVEEQMREHLERYIALERCFDAADVRAQPAPAHAIAVSNVEEAESAAKLLRNDWAIGGDAIANLTQLLEEHGIKVALLDGPADFDGSCAATHDEQHVLIALNAARPGERMRFTAAHELGHWIMALPDDMPEKTKESCCHRFAGAFLYPAEQVVIDFGEHQRSRVHPVELLNAKRRYGISMQVALRRLKDLALLSDAGYKSICIEFSQQGWRTAEPEPLLAERPRRFESLVFWGLAEGLFTTSRAAEFLQRNIHELEPALQERAEHE</sequence>
<dbReference type="SMART" id="SM00530">
    <property type="entry name" value="HTH_XRE"/>
    <property type="match status" value="1"/>
</dbReference>
<organism evidence="3 4">
    <name type="scientific">Variovorax guangxiensis</name>
    <dbReference type="NCBI Taxonomy" id="1775474"/>
    <lineage>
        <taxon>Bacteria</taxon>
        <taxon>Pseudomonadati</taxon>
        <taxon>Pseudomonadota</taxon>
        <taxon>Betaproteobacteria</taxon>
        <taxon>Burkholderiales</taxon>
        <taxon>Comamonadaceae</taxon>
        <taxon>Variovorax</taxon>
    </lineage>
</organism>
<dbReference type="GO" id="GO:0003677">
    <property type="term" value="F:DNA binding"/>
    <property type="evidence" value="ECO:0007669"/>
    <property type="project" value="InterPro"/>
</dbReference>
<dbReference type="Proteomes" id="UP000319212">
    <property type="component" value="Unassembled WGS sequence"/>
</dbReference>
<dbReference type="InterPro" id="IPR010359">
    <property type="entry name" value="IrrE_HExxH"/>
</dbReference>
<dbReference type="InterPro" id="IPR052345">
    <property type="entry name" value="Rad_response_metalloprotease"/>
</dbReference>
<evidence type="ECO:0000256" key="1">
    <source>
        <dbReference type="ARBA" id="ARBA00007227"/>
    </source>
</evidence>
<dbReference type="PANTHER" id="PTHR43236">
    <property type="entry name" value="ANTITOXIN HIGA1"/>
    <property type="match status" value="1"/>
</dbReference>
<dbReference type="EMBL" id="RCZI01000002">
    <property type="protein sequence ID" value="TPG29312.1"/>
    <property type="molecule type" value="Genomic_DNA"/>
</dbReference>